<dbReference type="PANTHER" id="PTHR46382">
    <property type="entry name" value="PHOSPHATIDATE CYTIDYLYLTRANSFERASE"/>
    <property type="match status" value="1"/>
</dbReference>
<dbReference type="GO" id="GO:0004605">
    <property type="term" value="F:phosphatidate cytidylyltransferase activity"/>
    <property type="evidence" value="ECO:0007669"/>
    <property type="project" value="UniProtKB-EC"/>
</dbReference>
<feature type="transmembrane region" description="Helical" evidence="19">
    <location>
        <begin position="187"/>
        <end position="208"/>
    </location>
</feature>
<feature type="transmembrane region" description="Helical" evidence="19">
    <location>
        <begin position="256"/>
        <end position="277"/>
    </location>
</feature>
<keyword evidence="8" id="KW-1003">Cell membrane</keyword>
<proteinExistence type="inferred from homology"/>
<dbReference type="OrthoDB" id="9799199at2"/>
<evidence type="ECO:0000256" key="14">
    <source>
        <dbReference type="ARBA" id="ARBA00023098"/>
    </source>
</evidence>
<dbReference type="GO" id="GO:0005886">
    <property type="term" value="C:plasma membrane"/>
    <property type="evidence" value="ECO:0007669"/>
    <property type="project" value="UniProtKB-SubCell"/>
</dbReference>
<evidence type="ECO:0000256" key="9">
    <source>
        <dbReference type="ARBA" id="ARBA00022516"/>
    </source>
</evidence>
<evidence type="ECO:0000256" key="16">
    <source>
        <dbReference type="ARBA" id="ARBA00023209"/>
    </source>
</evidence>
<evidence type="ECO:0000256" key="17">
    <source>
        <dbReference type="ARBA" id="ARBA00023264"/>
    </source>
</evidence>
<evidence type="ECO:0000256" key="3">
    <source>
        <dbReference type="ARBA" id="ARBA00005119"/>
    </source>
</evidence>
<comment type="subcellular location">
    <subcellularLocation>
        <location evidence="2">Cell membrane</location>
        <topology evidence="2">Multi-pass membrane protein</topology>
    </subcellularLocation>
</comment>
<sequence length="278" mass="28905">MNDPAAVPPTSSPARSSELKTRILSGAVMMAVALACLGAGGWPFRILATAAAVAMMAEWAALMKAARWKVVIASLAAFALVLGLGEIAVTPEYWLGHSASALRPILAITGLAAVLLALVTFSARIGIGLVYVALPALALIYLRAQEGLVVTIWAMALVWATDIGAYFSGRKFGGPKLAPRISPNKTWAGLIGGVIAAELLSLAFSFGLGLSWVAAYFATFLAVCAQIGDLFESWLKRRAGAKDSSRLLPGHGGVLDRLDGLVPVAVIVAGLSILGWLL</sequence>
<dbReference type="EC" id="2.7.7.41" evidence="6 18"/>
<evidence type="ECO:0000256" key="7">
    <source>
        <dbReference type="ARBA" id="ARBA00019373"/>
    </source>
</evidence>
<dbReference type="PANTHER" id="PTHR46382:SF1">
    <property type="entry name" value="PHOSPHATIDATE CYTIDYLYLTRANSFERASE"/>
    <property type="match status" value="1"/>
</dbReference>
<feature type="transmembrane region" description="Helical" evidence="19">
    <location>
        <begin position="125"/>
        <end position="142"/>
    </location>
</feature>
<dbReference type="RefSeq" id="WP_089219252.1">
    <property type="nucleotide sequence ID" value="NZ_FZOS01000007.1"/>
</dbReference>
<keyword evidence="13 19" id="KW-1133">Transmembrane helix</keyword>
<keyword evidence="15 19" id="KW-0472">Membrane</keyword>
<keyword evidence="12 18" id="KW-0548">Nucleotidyltransferase</keyword>
<protein>
    <recommendedName>
        <fullName evidence="7 18">Phosphatidate cytidylyltransferase</fullName>
        <ecNumber evidence="6 18">2.7.7.41</ecNumber>
    </recommendedName>
</protein>
<evidence type="ECO:0000256" key="12">
    <source>
        <dbReference type="ARBA" id="ARBA00022695"/>
    </source>
</evidence>
<comment type="catalytic activity">
    <reaction evidence="1 18">
        <text>a 1,2-diacyl-sn-glycero-3-phosphate + CTP + H(+) = a CDP-1,2-diacyl-sn-glycerol + diphosphate</text>
        <dbReference type="Rhea" id="RHEA:16229"/>
        <dbReference type="ChEBI" id="CHEBI:15378"/>
        <dbReference type="ChEBI" id="CHEBI:33019"/>
        <dbReference type="ChEBI" id="CHEBI:37563"/>
        <dbReference type="ChEBI" id="CHEBI:58332"/>
        <dbReference type="ChEBI" id="CHEBI:58608"/>
        <dbReference type="EC" id="2.7.7.41"/>
    </reaction>
</comment>
<keyword evidence="9" id="KW-0444">Lipid biosynthesis</keyword>
<evidence type="ECO:0000256" key="6">
    <source>
        <dbReference type="ARBA" id="ARBA00012487"/>
    </source>
</evidence>
<dbReference type="PROSITE" id="PS01315">
    <property type="entry name" value="CDS"/>
    <property type="match status" value="1"/>
</dbReference>
<dbReference type="AlphaFoldDB" id="A0A239EYH5"/>
<evidence type="ECO:0000256" key="15">
    <source>
        <dbReference type="ARBA" id="ARBA00023136"/>
    </source>
</evidence>
<keyword evidence="11 18" id="KW-0812">Transmembrane</keyword>
<feature type="transmembrane region" description="Helical" evidence="19">
    <location>
        <begin position="101"/>
        <end position="118"/>
    </location>
</feature>
<evidence type="ECO:0000256" key="1">
    <source>
        <dbReference type="ARBA" id="ARBA00001698"/>
    </source>
</evidence>
<dbReference type="UniPathway" id="UPA00557">
    <property type="reaction ID" value="UER00614"/>
</dbReference>
<keyword evidence="21" id="KW-1185">Reference proteome</keyword>
<evidence type="ECO:0000256" key="19">
    <source>
        <dbReference type="SAM" id="Phobius"/>
    </source>
</evidence>
<reference evidence="21" key="1">
    <citation type="submission" date="2017-06" db="EMBL/GenBank/DDBJ databases">
        <authorList>
            <person name="Varghese N."/>
            <person name="Submissions S."/>
        </authorList>
    </citation>
    <scope>NUCLEOTIDE SEQUENCE [LARGE SCALE GENOMIC DNA]</scope>
    <source>
        <strain evidence="21">LNB2</strain>
    </source>
</reference>
<dbReference type="Proteomes" id="UP000198281">
    <property type="component" value="Unassembled WGS sequence"/>
</dbReference>
<evidence type="ECO:0000256" key="5">
    <source>
        <dbReference type="ARBA" id="ARBA00010185"/>
    </source>
</evidence>
<evidence type="ECO:0000313" key="20">
    <source>
        <dbReference type="EMBL" id="SNS48972.1"/>
    </source>
</evidence>
<dbReference type="EMBL" id="FZOS01000007">
    <property type="protein sequence ID" value="SNS48972.1"/>
    <property type="molecule type" value="Genomic_DNA"/>
</dbReference>
<comment type="pathway">
    <text evidence="4">Lipid metabolism.</text>
</comment>
<dbReference type="InterPro" id="IPR000374">
    <property type="entry name" value="PC_trans"/>
</dbReference>
<keyword evidence="17" id="KW-1208">Phospholipid metabolism</keyword>
<feature type="transmembrane region" description="Helical" evidence="19">
    <location>
        <begin position="21"/>
        <end position="40"/>
    </location>
</feature>
<evidence type="ECO:0000256" key="18">
    <source>
        <dbReference type="RuleBase" id="RU003938"/>
    </source>
</evidence>
<evidence type="ECO:0000313" key="21">
    <source>
        <dbReference type="Proteomes" id="UP000198281"/>
    </source>
</evidence>
<gene>
    <name evidence="20" type="ORF">SAMN06295912_107143</name>
</gene>
<evidence type="ECO:0000256" key="10">
    <source>
        <dbReference type="ARBA" id="ARBA00022679"/>
    </source>
</evidence>
<evidence type="ECO:0000256" key="13">
    <source>
        <dbReference type="ARBA" id="ARBA00022989"/>
    </source>
</evidence>
<comment type="pathway">
    <text evidence="3 18">Phospholipid metabolism; CDP-diacylglycerol biosynthesis; CDP-diacylglycerol from sn-glycerol 3-phosphate: step 3/3.</text>
</comment>
<evidence type="ECO:0000256" key="4">
    <source>
        <dbReference type="ARBA" id="ARBA00005189"/>
    </source>
</evidence>
<name>A0A239EYH5_9SPHN</name>
<keyword evidence="10 18" id="KW-0808">Transferase</keyword>
<evidence type="ECO:0000256" key="2">
    <source>
        <dbReference type="ARBA" id="ARBA00004651"/>
    </source>
</evidence>
<feature type="transmembrane region" description="Helical" evidence="19">
    <location>
        <begin position="70"/>
        <end position="89"/>
    </location>
</feature>
<keyword evidence="14" id="KW-0443">Lipid metabolism</keyword>
<organism evidence="20 21">
    <name type="scientific">Edaphosphingomonas laterariae</name>
    <dbReference type="NCBI Taxonomy" id="861865"/>
    <lineage>
        <taxon>Bacteria</taxon>
        <taxon>Pseudomonadati</taxon>
        <taxon>Pseudomonadota</taxon>
        <taxon>Alphaproteobacteria</taxon>
        <taxon>Sphingomonadales</taxon>
        <taxon>Rhizorhabdaceae</taxon>
        <taxon>Edaphosphingomonas</taxon>
    </lineage>
</organism>
<evidence type="ECO:0000256" key="8">
    <source>
        <dbReference type="ARBA" id="ARBA00022475"/>
    </source>
</evidence>
<comment type="similarity">
    <text evidence="5 18">Belongs to the CDS family.</text>
</comment>
<feature type="transmembrane region" description="Helical" evidence="19">
    <location>
        <begin position="148"/>
        <end position="167"/>
    </location>
</feature>
<keyword evidence="16" id="KW-0594">Phospholipid biosynthesis</keyword>
<dbReference type="GO" id="GO:0016024">
    <property type="term" value="P:CDP-diacylglycerol biosynthetic process"/>
    <property type="evidence" value="ECO:0007669"/>
    <property type="project" value="UniProtKB-UniPathway"/>
</dbReference>
<evidence type="ECO:0000256" key="11">
    <source>
        <dbReference type="ARBA" id="ARBA00022692"/>
    </source>
</evidence>
<accession>A0A239EYH5</accession>
<dbReference type="Pfam" id="PF01148">
    <property type="entry name" value="CTP_transf_1"/>
    <property type="match status" value="1"/>
</dbReference>